<evidence type="ECO:0000256" key="15">
    <source>
        <dbReference type="ARBA" id="ARBA00049433"/>
    </source>
</evidence>
<dbReference type="FunFam" id="1.10.490.10:FF:000003">
    <property type="entry name" value="Flavohemoprotein"/>
    <property type="match status" value="1"/>
</dbReference>
<evidence type="ECO:0000256" key="7">
    <source>
        <dbReference type="ARBA" id="ARBA00022630"/>
    </source>
</evidence>
<dbReference type="CDD" id="cd14777">
    <property type="entry name" value="Yhb1-globin-like"/>
    <property type="match status" value="1"/>
</dbReference>
<evidence type="ECO:0000256" key="11">
    <source>
        <dbReference type="ARBA" id="ARBA00023002"/>
    </source>
</evidence>
<dbReference type="PROSITE" id="PS01033">
    <property type="entry name" value="GLOBIN"/>
    <property type="match status" value="1"/>
</dbReference>
<evidence type="ECO:0000256" key="10">
    <source>
        <dbReference type="ARBA" id="ARBA00022857"/>
    </source>
</evidence>
<dbReference type="GO" id="GO:0005344">
    <property type="term" value="F:oxygen carrier activity"/>
    <property type="evidence" value="ECO:0007669"/>
    <property type="project" value="UniProtKB-KW"/>
</dbReference>
<name>A0A151Z355_TIELA</name>
<keyword evidence="5" id="KW-0216">Detoxification</keyword>
<dbReference type="Proteomes" id="UP000076078">
    <property type="component" value="Unassembled WGS sequence"/>
</dbReference>
<keyword evidence="13" id="KW-0520">NAD</keyword>
<dbReference type="Pfam" id="PF00042">
    <property type="entry name" value="Globin"/>
    <property type="match status" value="1"/>
</dbReference>
<evidence type="ECO:0000256" key="3">
    <source>
        <dbReference type="ARBA" id="ARBA00006401"/>
    </source>
</evidence>
<evidence type="ECO:0000259" key="19">
    <source>
        <dbReference type="PROSITE" id="PS51384"/>
    </source>
</evidence>
<dbReference type="GO" id="GO:0071333">
    <property type="term" value="P:cellular response to glucose stimulus"/>
    <property type="evidence" value="ECO:0007669"/>
    <property type="project" value="UniProtKB-ARBA"/>
</dbReference>
<dbReference type="PRINTS" id="PR00410">
    <property type="entry name" value="PHEHYDRXLASE"/>
</dbReference>
<comment type="caution">
    <text evidence="20">The sequence shown here is derived from an EMBL/GenBank/DDBJ whole genome shotgun (WGS) entry which is preliminary data.</text>
</comment>
<keyword evidence="12" id="KW-0408">Iron</keyword>
<organism evidence="20 21">
    <name type="scientific">Tieghemostelium lacteum</name>
    <name type="common">Slime mold</name>
    <name type="synonym">Dictyostelium lacteum</name>
    <dbReference type="NCBI Taxonomy" id="361077"/>
    <lineage>
        <taxon>Eukaryota</taxon>
        <taxon>Amoebozoa</taxon>
        <taxon>Evosea</taxon>
        <taxon>Eumycetozoa</taxon>
        <taxon>Dictyostelia</taxon>
        <taxon>Dictyosteliales</taxon>
        <taxon>Raperosteliaceae</taxon>
        <taxon>Tieghemostelium</taxon>
    </lineage>
</organism>
<dbReference type="InterPro" id="IPR001433">
    <property type="entry name" value="OxRdtase_FAD/NAD-bd"/>
</dbReference>
<dbReference type="GO" id="GO:0071949">
    <property type="term" value="F:FAD binding"/>
    <property type="evidence" value="ECO:0007669"/>
    <property type="project" value="TreeGrafter"/>
</dbReference>
<dbReference type="FunCoup" id="A0A151Z355">
    <property type="interactions" value="38"/>
</dbReference>
<dbReference type="InParanoid" id="A0A151Z355"/>
<accession>A0A151Z355</accession>
<evidence type="ECO:0000313" key="21">
    <source>
        <dbReference type="Proteomes" id="UP000076078"/>
    </source>
</evidence>
<evidence type="ECO:0000256" key="14">
    <source>
        <dbReference type="ARBA" id="ARBA00048649"/>
    </source>
</evidence>
<dbReference type="SUPFAM" id="SSF52343">
    <property type="entry name" value="Ferredoxin reductase-like, C-terminal NADP-linked domain"/>
    <property type="match status" value="1"/>
</dbReference>
<dbReference type="Gene3D" id="2.40.30.10">
    <property type="entry name" value="Translation factors"/>
    <property type="match status" value="1"/>
</dbReference>
<dbReference type="STRING" id="361077.A0A151Z355"/>
<comment type="catalytic activity">
    <reaction evidence="14">
        <text>2 nitric oxide + NADH + 2 O2 = 2 nitrate + NAD(+) + H(+)</text>
        <dbReference type="Rhea" id="RHEA:19469"/>
        <dbReference type="ChEBI" id="CHEBI:15378"/>
        <dbReference type="ChEBI" id="CHEBI:15379"/>
        <dbReference type="ChEBI" id="CHEBI:16480"/>
        <dbReference type="ChEBI" id="CHEBI:17632"/>
        <dbReference type="ChEBI" id="CHEBI:57540"/>
        <dbReference type="ChEBI" id="CHEBI:57945"/>
        <dbReference type="EC" id="1.14.12.17"/>
    </reaction>
</comment>
<evidence type="ECO:0000256" key="4">
    <source>
        <dbReference type="ARBA" id="ARBA00012229"/>
    </source>
</evidence>
<evidence type="ECO:0000256" key="8">
    <source>
        <dbReference type="ARBA" id="ARBA00022723"/>
    </source>
</evidence>
<evidence type="ECO:0000256" key="16">
    <source>
        <dbReference type="ARBA" id="ARBA00053100"/>
    </source>
</evidence>
<dbReference type="GO" id="GO:0046872">
    <property type="term" value="F:metal ion binding"/>
    <property type="evidence" value="ECO:0007669"/>
    <property type="project" value="UniProtKB-KW"/>
</dbReference>
<dbReference type="NCBIfam" id="NF009805">
    <property type="entry name" value="PRK13289.1"/>
    <property type="match status" value="1"/>
</dbReference>
<dbReference type="OrthoDB" id="275556at2759"/>
<dbReference type="GO" id="GO:0020037">
    <property type="term" value="F:heme binding"/>
    <property type="evidence" value="ECO:0007669"/>
    <property type="project" value="InterPro"/>
</dbReference>
<protein>
    <recommendedName>
        <fullName evidence="4">nitric oxide dioxygenase</fullName>
        <ecNumber evidence="4">1.14.12.17</ecNumber>
    </recommendedName>
</protein>
<dbReference type="PROSITE" id="PS51384">
    <property type="entry name" value="FAD_FR"/>
    <property type="match status" value="1"/>
</dbReference>
<evidence type="ECO:0000256" key="2">
    <source>
        <dbReference type="ARBA" id="ARBA00001974"/>
    </source>
</evidence>
<dbReference type="GO" id="GO:0019825">
    <property type="term" value="F:oxygen binding"/>
    <property type="evidence" value="ECO:0007669"/>
    <property type="project" value="InterPro"/>
</dbReference>
<evidence type="ECO:0000259" key="18">
    <source>
        <dbReference type="PROSITE" id="PS01033"/>
    </source>
</evidence>
<keyword evidence="21" id="KW-1185">Reference proteome</keyword>
<comment type="similarity">
    <text evidence="3">In the C-terminal section; belongs to the flavoprotein pyridine nucleotide cytochrome reductase family.</text>
</comment>
<evidence type="ECO:0000256" key="5">
    <source>
        <dbReference type="ARBA" id="ARBA00022575"/>
    </source>
</evidence>
<dbReference type="InterPro" id="IPR017938">
    <property type="entry name" value="Riboflavin_synthase-like_b-brl"/>
</dbReference>
<keyword evidence="6 17" id="KW-0349">Heme</keyword>
<dbReference type="SUPFAM" id="SSF63380">
    <property type="entry name" value="Riboflavin synthase domain-like"/>
    <property type="match status" value="1"/>
</dbReference>
<evidence type="ECO:0000256" key="13">
    <source>
        <dbReference type="ARBA" id="ARBA00023027"/>
    </source>
</evidence>
<dbReference type="EMBL" id="LODT01000051">
    <property type="protein sequence ID" value="KYQ88379.1"/>
    <property type="molecule type" value="Genomic_DNA"/>
</dbReference>
<feature type="domain" description="FAD-binding FR-type" evidence="19">
    <location>
        <begin position="152"/>
        <end position="261"/>
    </location>
</feature>
<proteinExistence type="inferred from homology"/>
<evidence type="ECO:0000256" key="12">
    <source>
        <dbReference type="ARBA" id="ARBA00023004"/>
    </source>
</evidence>
<reference evidence="20 21" key="1">
    <citation type="submission" date="2015-12" db="EMBL/GenBank/DDBJ databases">
        <title>Dictyostelia acquired genes for synthesis and detection of signals that induce cell-type specialization by lateral gene transfer from prokaryotes.</title>
        <authorList>
            <person name="Gloeckner G."/>
            <person name="Schaap P."/>
        </authorList>
    </citation>
    <scope>NUCLEOTIDE SEQUENCE [LARGE SCALE GENOMIC DNA]</scope>
    <source>
        <strain evidence="20 21">TK</strain>
    </source>
</reference>
<dbReference type="GO" id="GO:0009636">
    <property type="term" value="P:response to toxic substance"/>
    <property type="evidence" value="ECO:0007669"/>
    <property type="project" value="UniProtKB-KW"/>
</dbReference>
<evidence type="ECO:0000313" key="20">
    <source>
        <dbReference type="EMBL" id="KYQ88379.1"/>
    </source>
</evidence>
<keyword evidence="10" id="KW-0521">NADP</keyword>
<dbReference type="Pfam" id="PF00175">
    <property type="entry name" value="NAD_binding_1"/>
    <property type="match status" value="1"/>
</dbReference>
<comment type="catalytic activity">
    <reaction evidence="15">
        <text>2 nitric oxide + NADPH + 2 O2 = 2 nitrate + NADP(+) + H(+)</text>
        <dbReference type="Rhea" id="RHEA:19465"/>
        <dbReference type="ChEBI" id="CHEBI:15378"/>
        <dbReference type="ChEBI" id="CHEBI:15379"/>
        <dbReference type="ChEBI" id="CHEBI:16480"/>
        <dbReference type="ChEBI" id="CHEBI:17632"/>
        <dbReference type="ChEBI" id="CHEBI:57783"/>
        <dbReference type="ChEBI" id="CHEBI:58349"/>
        <dbReference type="EC" id="1.14.12.17"/>
    </reaction>
</comment>
<dbReference type="InterPro" id="IPR009050">
    <property type="entry name" value="Globin-like_sf"/>
</dbReference>
<dbReference type="PANTHER" id="PTHR43396:SF3">
    <property type="entry name" value="FLAVOHEMOPROTEIN"/>
    <property type="match status" value="1"/>
</dbReference>
<keyword evidence="17" id="KW-0561">Oxygen transport</keyword>
<feature type="domain" description="Globin" evidence="18">
    <location>
        <begin position="1"/>
        <end position="138"/>
    </location>
</feature>
<evidence type="ECO:0000256" key="1">
    <source>
        <dbReference type="ARBA" id="ARBA00001970"/>
    </source>
</evidence>
<gene>
    <name evidence="20" type="ORF">DLAC_11077</name>
</gene>
<dbReference type="AlphaFoldDB" id="A0A151Z355"/>
<dbReference type="InterPro" id="IPR039261">
    <property type="entry name" value="FNR_nucleotide-bd"/>
</dbReference>
<keyword evidence="8" id="KW-0479">Metal-binding</keyword>
<dbReference type="GO" id="GO:0008941">
    <property type="term" value="F:nitric oxide dioxygenase NAD(P)H activity"/>
    <property type="evidence" value="ECO:0007669"/>
    <property type="project" value="UniProtKB-EC"/>
</dbReference>
<dbReference type="PANTHER" id="PTHR43396">
    <property type="entry name" value="FLAVOHEMOPROTEIN"/>
    <property type="match status" value="1"/>
</dbReference>
<comment type="similarity">
    <text evidence="17">Belongs to the globin family.</text>
</comment>
<dbReference type="Pfam" id="PF00970">
    <property type="entry name" value="FAD_binding_6"/>
    <property type="match status" value="1"/>
</dbReference>
<keyword evidence="9" id="KW-0274">FAD</keyword>
<comment type="function">
    <text evidence="16">Is involved in NO detoxification in an aerobic process, termed nitric oxide dioxygenase (NOD) reaction that utilizes O(2) and NAD(P)H to convert NO to nitrate, which protects the cell from various noxious nitrogen compounds. Therefore, plays a central role in the inducible response to nitrosative stress.</text>
</comment>
<dbReference type="FunFam" id="2.40.30.10:FF:000034">
    <property type="entry name" value="Flavohemoprotein"/>
    <property type="match status" value="1"/>
</dbReference>
<dbReference type="Gene3D" id="1.10.490.10">
    <property type="entry name" value="Globins"/>
    <property type="match status" value="1"/>
</dbReference>
<evidence type="ECO:0000256" key="6">
    <source>
        <dbReference type="ARBA" id="ARBA00022617"/>
    </source>
</evidence>
<dbReference type="GO" id="GO:0046210">
    <property type="term" value="P:nitric oxide catabolic process"/>
    <property type="evidence" value="ECO:0007669"/>
    <property type="project" value="TreeGrafter"/>
</dbReference>
<keyword evidence="7" id="KW-0285">Flavoprotein</keyword>
<dbReference type="CDD" id="cd06184">
    <property type="entry name" value="flavohem_like_fad_nad_binding"/>
    <property type="match status" value="1"/>
</dbReference>
<evidence type="ECO:0000256" key="9">
    <source>
        <dbReference type="ARBA" id="ARBA00022827"/>
    </source>
</evidence>
<dbReference type="SUPFAM" id="SSF46458">
    <property type="entry name" value="Globin-like"/>
    <property type="match status" value="1"/>
</dbReference>
<sequence>MLSQETKNIIKSTVPVLEVHGVTITSTFYKNLFSKNPSLLNIFNHANQRQGNQQTALANSILAAAQHIDSLEAILPVVKAIGHKHRALGVLPEHYPIVGKELLIAIKEVLGEAATPEILNAWGSAYQVIADVFIQVEKELYAESESGDGAWKGFIDFVVDKKVVESEKITSFYFKKPDGSHVAPFIPGQYISVKIHIGEYDHIRHYSLSSVPISDTYRISIKKENGVDETTNGIVSCYLHNNIKVGDRVQLATPAGSFVIDTSKDTPLLLLCGGIGISPLLSMLETTLEKQPNRKVTFITSNKNAKLQAFKGELKKLSNTPNCKVFIGYSSPNPLEECDFTGKLTQEILEGFIQKDEIPTTDVFICGPLSYMKSMNNVVSAMGYSADKINYEVFGPLAPLK</sequence>
<dbReference type="InterPro" id="IPR000971">
    <property type="entry name" value="Globin"/>
</dbReference>
<dbReference type="InterPro" id="IPR012292">
    <property type="entry name" value="Globin/Proto"/>
</dbReference>
<comment type="cofactor">
    <cofactor evidence="2">
        <name>FAD</name>
        <dbReference type="ChEBI" id="CHEBI:57692"/>
    </cofactor>
</comment>
<dbReference type="InterPro" id="IPR017927">
    <property type="entry name" value="FAD-bd_FR_type"/>
</dbReference>
<dbReference type="GO" id="GO:0071500">
    <property type="term" value="P:cellular response to nitrosative stress"/>
    <property type="evidence" value="ECO:0007669"/>
    <property type="project" value="UniProtKB-ARBA"/>
</dbReference>
<dbReference type="OMA" id="ADIHYEV"/>
<keyword evidence="17" id="KW-0813">Transport</keyword>
<dbReference type="EC" id="1.14.12.17" evidence="4"/>
<keyword evidence="11" id="KW-0560">Oxidoreductase</keyword>
<dbReference type="InterPro" id="IPR008333">
    <property type="entry name" value="Cbr1-like_FAD-bd_dom"/>
</dbReference>
<dbReference type="Gene3D" id="3.40.50.80">
    <property type="entry name" value="Nucleotide-binding domain of ferredoxin-NADP reductase (FNR) module"/>
    <property type="match status" value="1"/>
</dbReference>
<comment type="cofactor">
    <cofactor evidence="1">
        <name>heme b</name>
        <dbReference type="ChEBI" id="CHEBI:60344"/>
    </cofactor>
</comment>
<evidence type="ECO:0000256" key="17">
    <source>
        <dbReference type="RuleBase" id="RU000356"/>
    </source>
</evidence>